<proteinExistence type="predicted"/>
<evidence type="ECO:0000313" key="2">
    <source>
        <dbReference type="Proteomes" id="UP000667802"/>
    </source>
</evidence>
<comment type="caution">
    <text evidence="1">The sequence shown here is derived from an EMBL/GenBank/DDBJ whole genome shotgun (WGS) entry which is preliminary data.</text>
</comment>
<dbReference type="AlphaFoldDB" id="A0AAP5I276"/>
<dbReference type="EMBL" id="JAALHA020000001">
    <property type="protein sequence ID" value="MDR9893429.1"/>
    <property type="molecule type" value="Genomic_DNA"/>
</dbReference>
<protein>
    <submittedName>
        <fullName evidence="1">Uncharacterized protein</fullName>
    </submittedName>
</protein>
<keyword evidence="2" id="KW-1185">Reference proteome</keyword>
<name>A0AAP5I276_9CYAN</name>
<reference evidence="2" key="1">
    <citation type="journal article" date="2021" name="Science">
        <title>Hunting the eagle killer: A cyanobacterial neurotoxin causes vacuolar myelinopathy.</title>
        <authorList>
            <person name="Breinlinger S."/>
            <person name="Phillips T.J."/>
            <person name="Haram B.N."/>
            <person name="Mares J."/>
            <person name="Martinez Yerena J.A."/>
            <person name="Hrouzek P."/>
            <person name="Sobotka R."/>
            <person name="Henderson W.M."/>
            <person name="Schmieder P."/>
            <person name="Williams S.M."/>
            <person name="Lauderdale J.D."/>
            <person name="Wilde H.D."/>
            <person name="Gerrin W."/>
            <person name="Kust A."/>
            <person name="Washington J.W."/>
            <person name="Wagner C."/>
            <person name="Geier B."/>
            <person name="Liebeke M."/>
            <person name="Enke H."/>
            <person name="Niedermeyer T.H.J."/>
            <person name="Wilde S.B."/>
        </authorList>
    </citation>
    <scope>NUCLEOTIDE SEQUENCE [LARGE SCALE GENOMIC DNA]</scope>
    <source>
        <strain evidence="2">Thurmond2011</strain>
    </source>
</reference>
<organism evidence="1 2">
    <name type="scientific">Aetokthonos hydrillicola Thurmond2011</name>
    <dbReference type="NCBI Taxonomy" id="2712845"/>
    <lineage>
        <taxon>Bacteria</taxon>
        <taxon>Bacillati</taxon>
        <taxon>Cyanobacteriota</taxon>
        <taxon>Cyanophyceae</taxon>
        <taxon>Nostocales</taxon>
        <taxon>Hapalosiphonaceae</taxon>
        <taxon>Aetokthonos</taxon>
    </lineage>
</organism>
<sequence length="80" mass="9236">MEKIFNSIKERIQTGIKNNIPLESRLMMAGEIVYAAERKDLTPKEARTLEAMLSLNENIQDYEAVREQAIFGELIDINHE</sequence>
<dbReference type="Proteomes" id="UP000667802">
    <property type="component" value="Unassembled WGS sequence"/>
</dbReference>
<dbReference type="RefSeq" id="WP_208345107.1">
    <property type="nucleotide sequence ID" value="NZ_CAWQFN010000590.1"/>
</dbReference>
<gene>
    <name evidence="1" type="ORF">G7B40_002345</name>
</gene>
<accession>A0AAP5I276</accession>
<evidence type="ECO:0000313" key="1">
    <source>
        <dbReference type="EMBL" id="MDR9893429.1"/>
    </source>
</evidence>